<name>A0A0B7AI31_9EUPU</name>
<feature type="non-terminal residue" evidence="2">
    <location>
        <position position="338"/>
    </location>
</feature>
<feature type="compositionally biased region" description="Polar residues" evidence="1">
    <location>
        <begin position="309"/>
        <end position="331"/>
    </location>
</feature>
<evidence type="ECO:0000256" key="1">
    <source>
        <dbReference type="SAM" id="MobiDB-lite"/>
    </source>
</evidence>
<organism evidence="2">
    <name type="scientific">Arion vulgaris</name>
    <dbReference type="NCBI Taxonomy" id="1028688"/>
    <lineage>
        <taxon>Eukaryota</taxon>
        <taxon>Metazoa</taxon>
        <taxon>Spiralia</taxon>
        <taxon>Lophotrochozoa</taxon>
        <taxon>Mollusca</taxon>
        <taxon>Gastropoda</taxon>
        <taxon>Heterobranchia</taxon>
        <taxon>Euthyneura</taxon>
        <taxon>Panpulmonata</taxon>
        <taxon>Eupulmonata</taxon>
        <taxon>Stylommatophora</taxon>
        <taxon>Helicina</taxon>
        <taxon>Arionoidea</taxon>
        <taxon>Arionidae</taxon>
        <taxon>Arion</taxon>
    </lineage>
</organism>
<evidence type="ECO:0000313" key="2">
    <source>
        <dbReference type="EMBL" id="CEK79746.1"/>
    </source>
</evidence>
<sequence length="338" mass="36226">SNDSGCSNAGFSVRSPFLATQTLRTKQNLQAAVGSINDSGCSNGRLTGKLSRTTESQCVHIESTTDAKLEESILTNSETAMFQPVIKQNSSIVNYQAAQTNKSETSLVTDAKITNTTLAVSVTELSQSDWPSSSFHNTIQPSNDGLHSGGSVTQPGSVVLPTAQHPEQVLPIAHHLERSVPTVEHHKRVLPTAAQHPKHVLPTTNHLDLAHQSTAKHDKPVLQTAQPTDPSSMNSTHANIPSSTTQLNIATAIQYFNSTCENDITTNQLASVVTKCISITAITPCRNPHAHPSSLVSDREANIKQLTSSSNILPSSTDISPHRNLNTQPSWLASDKES</sequence>
<protein>
    <submittedName>
        <fullName evidence="2">Uncharacterized protein</fullName>
    </submittedName>
</protein>
<proteinExistence type="predicted"/>
<feature type="non-terminal residue" evidence="2">
    <location>
        <position position="1"/>
    </location>
</feature>
<gene>
    <name evidence="2" type="primary">ORF117162</name>
</gene>
<dbReference type="EMBL" id="HACG01032881">
    <property type="protein sequence ID" value="CEK79746.1"/>
    <property type="molecule type" value="Transcribed_RNA"/>
</dbReference>
<feature type="region of interest" description="Disordered" evidence="1">
    <location>
        <begin position="309"/>
        <end position="338"/>
    </location>
</feature>
<accession>A0A0B7AI31</accession>
<reference evidence="2" key="1">
    <citation type="submission" date="2014-12" db="EMBL/GenBank/DDBJ databases">
        <title>Insight into the proteome of Arion vulgaris.</title>
        <authorList>
            <person name="Aradska J."/>
            <person name="Bulat T."/>
            <person name="Smidak R."/>
            <person name="Sarate P."/>
            <person name="Gangsoo J."/>
            <person name="Sialana F."/>
            <person name="Bilban M."/>
            <person name="Lubec G."/>
        </authorList>
    </citation>
    <scope>NUCLEOTIDE SEQUENCE</scope>
    <source>
        <tissue evidence="2">Skin</tissue>
    </source>
</reference>
<dbReference type="AlphaFoldDB" id="A0A0B7AI31"/>